<dbReference type="PANTHER" id="PTHR42859">
    <property type="entry name" value="OXIDOREDUCTASE"/>
    <property type="match status" value="1"/>
</dbReference>
<dbReference type="Proteomes" id="UP000285961">
    <property type="component" value="Unassembled WGS sequence"/>
</dbReference>
<dbReference type="Gene3D" id="3.30.70.20">
    <property type="match status" value="2"/>
</dbReference>
<protein>
    <submittedName>
        <fullName evidence="8">4Fe-4S dicluster domain-containing protein</fullName>
    </submittedName>
</protein>
<feature type="domain" description="4Fe-4S ferredoxin-type" evidence="7">
    <location>
        <begin position="83"/>
        <end position="112"/>
    </location>
</feature>
<evidence type="ECO:0000256" key="6">
    <source>
        <dbReference type="ARBA" id="ARBA00023014"/>
    </source>
</evidence>
<dbReference type="Pfam" id="PF12800">
    <property type="entry name" value="Fer4_4"/>
    <property type="match status" value="1"/>
</dbReference>
<name>A0A419EY00_9BACT</name>
<dbReference type="GO" id="GO:0046872">
    <property type="term" value="F:metal ion binding"/>
    <property type="evidence" value="ECO:0007669"/>
    <property type="project" value="UniProtKB-KW"/>
</dbReference>
<dbReference type="InterPro" id="IPR050294">
    <property type="entry name" value="RnfB_subfamily"/>
</dbReference>
<keyword evidence="6" id="KW-0411">Iron-sulfur</keyword>
<dbReference type="PROSITE" id="PS00198">
    <property type="entry name" value="4FE4S_FER_1"/>
    <property type="match status" value="1"/>
</dbReference>
<gene>
    <name evidence="8" type="ORF">C4532_10310</name>
</gene>
<evidence type="ECO:0000313" key="9">
    <source>
        <dbReference type="Proteomes" id="UP000285961"/>
    </source>
</evidence>
<keyword evidence="4" id="KW-0249">Electron transport</keyword>
<dbReference type="CDD" id="cd10550">
    <property type="entry name" value="DMSOR_beta_like"/>
    <property type="match status" value="1"/>
</dbReference>
<evidence type="ECO:0000256" key="4">
    <source>
        <dbReference type="ARBA" id="ARBA00022982"/>
    </source>
</evidence>
<reference evidence="8 9" key="1">
    <citation type="journal article" date="2017" name="ISME J.">
        <title>Energy and carbon metabolisms in a deep terrestrial subsurface fluid microbial community.</title>
        <authorList>
            <person name="Momper L."/>
            <person name="Jungbluth S.P."/>
            <person name="Lee M.D."/>
            <person name="Amend J.P."/>
        </authorList>
    </citation>
    <scope>NUCLEOTIDE SEQUENCE [LARGE SCALE GENOMIC DNA]</scope>
    <source>
        <strain evidence="8">SURF_17</strain>
    </source>
</reference>
<keyword evidence="3" id="KW-0479">Metal-binding</keyword>
<comment type="caution">
    <text evidence="8">The sequence shown here is derived from an EMBL/GenBank/DDBJ whole genome shotgun (WGS) entry which is preliminary data.</text>
</comment>
<evidence type="ECO:0000259" key="7">
    <source>
        <dbReference type="PROSITE" id="PS51379"/>
    </source>
</evidence>
<evidence type="ECO:0000256" key="2">
    <source>
        <dbReference type="ARBA" id="ARBA00022485"/>
    </source>
</evidence>
<dbReference type="InterPro" id="IPR017896">
    <property type="entry name" value="4Fe4S_Fe-S-bd"/>
</dbReference>
<dbReference type="SUPFAM" id="SSF54862">
    <property type="entry name" value="4Fe-4S ferredoxins"/>
    <property type="match status" value="1"/>
</dbReference>
<dbReference type="AlphaFoldDB" id="A0A419EY00"/>
<evidence type="ECO:0000256" key="3">
    <source>
        <dbReference type="ARBA" id="ARBA00022723"/>
    </source>
</evidence>
<dbReference type="Pfam" id="PF13247">
    <property type="entry name" value="Fer4_11"/>
    <property type="match status" value="1"/>
</dbReference>
<keyword evidence="1" id="KW-0813">Transport</keyword>
<proteinExistence type="predicted"/>
<keyword evidence="5" id="KW-0408">Iron</keyword>
<dbReference type="PROSITE" id="PS51379">
    <property type="entry name" value="4FE4S_FER_2"/>
    <property type="match status" value="3"/>
</dbReference>
<keyword evidence="2" id="KW-0004">4Fe-4S</keyword>
<dbReference type="EMBL" id="QZKI01000077">
    <property type="protein sequence ID" value="RJP69918.1"/>
    <property type="molecule type" value="Genomic_DNA"/>
</dbReference>
<dbReference type="GO" id="GO:0051539">
    <property type="term" value="F:4 iron, 4 sulfur cluster binding"/>
    <property type="evidence" value="ECO:0007669"/>
    <property type="project" value="UniProtKB-KW"/>
</dbReference>
<evidence type="ECO:0000313" key="8">
    <source>
        <dbReference type="EMBL" id="RJP69918.1"/>
    </source>
</evidence>
<evidence type="ECO:0000256" key="5">
    <source>
        <dbReference type="ARBA" id="ARBA00023004"/>
    </source>
</evidence>
<organism evidence="8 9">
    <name type="scientific">Candidatus Abyssobacteria bacterium SURF_17</name>
    <dbReference type="NCBI Taxonomy" id="2093361"/>
    <lineage>
        <taxon>Bacteria</taxon>
        <taxon>Pseudomonadati</taxon>
        <taxon>Candidatus Hydrogenedentota</taxon>
        <taxon>Candidatus Abyssobacteria</taxon>
    </lineage>
</organism>
<sequence length="191" mass="21037">MRPMARVLAINAEKCTGCRMCELACSSIKEGEFIPEHSRIWVIDNRLEGWSRPGVCLQCEEPMCMAVCPAHAISKANTAQGDPVVVVDADKCTGCHSCLVACPFGAMNFFPKQKAVKCDLCGGSPECVKFCFYDCLHFVELSEQERADRARKVKALTLKACREIGRQEVLRRRAAFSLQASEVTPSQAAKS</sequence>
<dbReference type="InterPro" id="IPR017900">
    <property type="entry name" value="4Fe4S_Fe_S_CS"/>
</dbReference>
<accession>A0A419EY00</accession>
<feature type="domain" description="4Fe-4S ferredoxin-type" evidence="7">
    <location>
        <begin position="45"/>
        <end position="78"/>
    </location>
</feature>
<feature type="domain" description="4Fe-4S ferredoxin-type" evidence="7">
    <location>
        <begin position="6"/>
        <end position="36"/>
    </location>
</feature>
<evidence type="ECO:0000256" key="1">
    <source>
        <dbReference type="ARBA" id="ARBA00022448"/>
    </source>
</evidence>
<dbReference type="PANTHER" id="PTHR42859:SF10">
    <property type="entry name" value="DIMETHYLSULFOXIDE REDUCTASE CHAIN B"/>
    <property type="match status" value="1"/>
</dbReference>